<name>A0ABT3CMJ6_9MYCO</name>
<dbReference type="Pfam" id="PF05305">
    <property type="entry name" value="DUF732"/>
    <property type="match status" value="1"/>
</dbReference>
<dbReference type="InterPro" id="IPR007969">
    <property type="entry name" value="DUF732"/>
</dbReference>
<reference evidence="2 3" key="1">
    <citation type="journal article" date="2022" name="BMC Genomics">
        <title>Comparative genome analysis of mycobacteria focusing on tRNA and non-coding RNA.</title>
        <authorList>
            <person name="Behra P.R.K."/>
            <person name="Pettersson B.M.F."/>
            <person name="Ramesh M."/>
            <person name="Das S."/>
            <person name="Dasgupta S."/>
            <person name="Kirsebom L.A."/>
        </authorList>
    </citation>
    <scope>NUCLEOTIDE SEQUENCE [LARGE SCALE GENOMIC DNA]</scope>
    <source>
        <strain evidence="2 3">DSM 44078</strain>
    </source>
</reference>
<proteinExistence type="predicted"/>
<sequence>MLREWLWAPILIGAGILFPGLAAAPVHADAGPDIAFLQVLDDQGITYSNATNIIDAGHAVCEYRSGHTLNETIAMIRRNSILDQHNAAYFVGAAEAAYCPTFLATELT</sequence>
<evidence type="ECO:0000259" key="1">
    <source>
        <dbReference type="Pfam" id="PF05305"/>
    </source>
</evidence>
<dbReference type="EMBL" id="JACKTY010000051">
    <property type="protein sequence ID" value="MCV7230709.1"/>
    <property type="molecule type" value="Genomic_DNA"/>
</dbReference>
<comment type="caution">
    <text evidence="2">The sequence shown here is derived from an EMBL/GenBank/DDBJ whole genome shotgun (WGS) entry which is preliminary data.</text>
</comment>
<evidence type="ECO:0000313" key="3">
    <source>
        <dbReference type="Proteomes" id="UP001526201"/>
    </source>
</evidence>
<dbReference type="RefSeq" id="WP_264071997.1">
    <property type="nucleotide sequence ID" value="NZ_JACKTY010000051.1"/>
</dbReference>
<gene>
    <name evidence="2" type="ORF">H7J73_32345</name>
</gene>
<accession>A0ABT3CMJ6</accession>
<feature type="domain" description="DUF732" evidence="1">
    <location>
        <begin position="33"/>
        <end position="100"/>
    </location>
</feature>
<protein>
    <submittedName>
        <fullName evidence="2">DUF732 domain-containing protein</fullName>
    </submittedName>
</protein>
<organism evidence="2 3">
    <name type="scientific">Mycolicibacterium komossense</name>
    <dbReference type="NCBI Taxonomy" id="1779"/>
    <lineage>
        <taxon>Bacteria</taxon>
        <taxon>Bacillati</taxon>
        <taxon>Actinomycetota</taxon>
        <taxon>Actinomycetes</taxon>
        <taxon>Mycobacteriales</taxon>
        <taxon>Mycobacteriaceae</taxon>
        <taxon>Mycolicibacterium</taxon>
    </lineage>
</organism>
<dbReference type="Proteomes" id="UP001526201">
    <property type="component" value="Unassembled WGS sequence"/>
</dbReference>
<evidence type="ECO:0000313" key="2">
    <source>
        <dbReference type="EMBL" id="MCV7230709.1"/>
    </source>
</evidence>
<keyword evidence="3" id="KW-1185">Reference proteome</keyword>